<evidence type="ECO:0000256" key="3">
    <source>
        <dbReference type="ARBA" id="ARBA00022692"/>
    </source>
</evidence>
<evidence type="ECO:0000256" key="6">
    <source>
        <dbReference type="ARBA" id="ARBA00023136"/>
    </source>
</evidence>
<dbReference type="CDD" id="cd01031">
    <property type="entry name" value="EriC"/>
    <property type="match status" value="1"/>
</dbReference>
<keyword evidence="4 8" id="KW-1133">Transmembrane helix</keyword>
<dbReference type="Gene3D" id="1.10.3080.10">
    <property type="entry name" value="Clc chloride channel"/>
    <property type="match status" value="1"/>
</dbReference>
<dbReference type="NCBIfam" id="NF003640">
    <property type="entry name" value="PRK05277.1"/>
    <property type="match status" value="1"/>
</dbReference>
<dbReference type="PRINTS" id="PR00762">
    <property type="entry name" value="CLCHANNEL"/>
</dbReference>
<dbReference type="EMBL" id="BSEC01000001">
    <property type="protein sequence ID" value="GLI93690.1"/>
    <property type="molecule type" value="Genomic_DNA"/>
</dbReference>
<dbReference type="PANTHER" id="PTHR45711">
    <property type="entry name" value="CHLORIDE CHANNEL PROTEIN"/>
    <property type="match status" value="1"/>
</dbReference>
<proteinExistence type="predicted"/>
<feature type="transmembrane region" description="Helical" evidence="8">
    <location>
        <begin position="212"/>
        <end position="230"/>
    </location>
</feature>
<dbReference type="InterPro" id="IPR014743">
    <property type="entry name" value="Cl-channel_core"/>
</dbReference>
<evidence type="ECO:0000256" key="2">
    <source>
        <dbReference type="ARBA" id="ARBA00022448"/>
    </source>
</evidence>
<evidence type="ECO:0000256" key="4">
    <source>
        <dbReference type="ARBA" id="ARBA00022989"/>
    </source>
</evidence>
<keyword evidence="7" id="KW-0868">Chloride</keyword>
<sequence>MTLEAPRARPASAPPAEEAEDIATLASDRAGLLVFGALALVVGVLSGVVGALYRLSLQAADQFRGVVVAWAQGEGLLGFVLVVAICAAAACVAAWMVRRFSPHASGSGIPHVEAVLHGLAPPAGVILLPVKFIGGVLAIGSGLALGREGPSVQIGAVIGHLVGAASRRNWPDCRALLAAGAGAGLATAFNAPMAGAVFVLEELVQKFEHRTALAALAASSTAIATAHLILGDALELSLPPIRYPAPGVEPLFLLLGVAMGFLGIFYNWLLFRTLALYDSFVRASVETRAAATGALIGVVAWCAPGLVGGGEVITQAALAGTQDIFILPFVLMLRFGLGSASYSAGTPGGLFAPMLALGALAGLFFGVVCGLLFPGLAIEPQAFAVVGMTALFTSAVRAPLTGMVLVTEMTGSAVLLLPMLVACFAAMLAATAMGSAPVYEALRERLLRR</sequence>
<dbReference type="AlphaFoldDB" id="A0A9W6GVM3"/>
<dbReference type="GO" id="GO:0005247">
    <property type="term" value="F:voltage-gated chloride channel activity"/>
    <property type="evidence" value="ECO:0007669"/>
    <property type="project" value="TreeGrafter"/>
</dbReference>
<feature type="transmembrane region" description="Helical" evidence="8">
    <location>
        <begin position="385"/>
        <end position="407"/>
    </location>
</feature>
<feature type="transmembrane region" description="Helical" evidence="8">
    <location>
        <begin position="175"/>
        <end position="200"/>
    </location>
</feature>
<comment type="subcellular location">
    <subcellularLocation>
        <location evidence="1">Membrane</location>
        <topology evidence="1">Multi-pass membrane protein</topology>
    </subcellularLocation>
</comment>
<protein>
    <submittedName>
        <fullName evidence="9">Voltage gated Cl- channel protein</fullName>
    </submittedName>
</protein>
<keyword evidence="10" id="KW-1185">Reference proteome</keyword>
<accession>A0A9W6GVM3</accession>
<feature type="transmembrane region" description="Helical" evidence="8">
    <location>
        <begin position="75"/>
        <end position="97"/>
    </location>
</feature>
<dbReference type="InterPro" id="IPR001807">
    <property type="entry name" value="ClC"/>
</dbReference>
<evidence type="ECO:0000313" key="10">
    <source>
        <dbReference type="Proteomes" id="UP001144323"/>
    </source>
</evidence>
<keyword evidence="6 8" id="KW-0472">Membrane</keyword>
<feature type="transmembrane region" description="Helical" evidence="8">
    <location>
        <begin position="325"/>
        <end position="344"/>
    </location>
</feature>
<evidence type="ECO:0000256" key="8">
    <source>
        <dbReference type="SAM" id="Phobius"/>
    </source>
</evidence>
<gene>
    <name evidence="9" type="ORF">LMG27198_26820</name>
</gene>
<evidence type="ECO:0000256" key="1">
    <source>
        <dbReference type="ARBA" id="ARBA00004141"/>
    </source>
</evidence>
<keyword evidence="3 8" id="KW-0812">Transmembrane</keyword>
<feature type="transmembrane region" description="Helical" evidence="8">
    <location>
        <begin position="32"/>
        <end position="55"/>
    </location>
</feature>
<comment type="caution">
    <text evidence="9">The sequence shown here is derived from an EMBL/GenBank/DDBJ whole genome shotgun (WGS) entry which is preliminary data.</text>
</comment>
<reference evidence="9" key="1">
    <citation type="journal article" date="2023" name="Int. J. Syst. Evol. Microbiol.">
        <title>Methylocystis iwaonis sp. nov., a type II methane-oxidizing bacterium from surface soil of a rice paddy field in Japan, and emended description of the genus Methylocystis (ex Whittenbury et al. 1970) Bowman et al. 1993.</title>
        <authorList>
            <person name="Kaise H."/>
            <person name="Sawadogo J.B."/>
            <person name="Alam M.S."/>
            <person name="Ueno C."/>
            <person name="Dianou D."/>
            <person name="Shinjo R."/>
            <person name="Asakawa S."/>
        </authorList>
    </citation>
    <scope>NUCLEOTIDE SEQUENCE</scope>
    <source>
        <strain evidence="9">LMG27198</strain>
    </source>
</reference>
<feature type="transmembrane region" description="Helical" evidence="8">
    <location>
        <begin position="251"/>
        <end position="269"/>
    </location>
</feature>
<name>A0A9W6GVM3_9HYPH</name>
<dbReference type="Pfam" id="PF00654">
    <property type="entry name" value="Voltage_CLC"/>
    <property type="match status" value="1"/>
</dbReference>
<dbReference type="Proteomes" id="UP001144323">
    <property type="component" value="Unassembled WGS sequence"/>
</dbReference>
<feature type="transmembrane region" description="Helical" evidence="8">
    <location>
        <begin position="350"/>
        <end position="373"/>
    </location>
</feature>
<feature type="transmembrane region" description="Helical" evidence="8">
    <location>
        <begin position="289"/>
        <end position="313"/>
    </location>
</feature>
<feature type="transmembrane region" description="Helical" evidence="8">
    <location>
        <begin position="413"/>
        <end position="439"/>
    </location>
</feature>
<dbReference type="PANTHER" id="PTHR45711:SF6">
    <property type="entry name" value="CHLORIDE CHANNEL PROTEIN"/>
    <property type="match status" value="1"/>
</dbReference>
<organism evidence="9 10">
    <name type="scientific">Methylocystis echinoides</name>
    <dbReference type="NCBI Taxonomy" id="29468"/>
    <lineage>
        <taxon>Bacteria</taxon>
        <taxon>Pseudomonadati</taxon>
        <taxon>Pseudomonadota</taxon>
        <taxon>Alphaproteobacteria</taxon>
        <taxon>Hyphomicrobiales</taxon>
        <taxon>Methylocystaceae</taxon>
        <taxon>Methylocystis</taxon>
    </lineage>
</organism>
<keyword evidence="5" id="KW-0406">Ion transport</keyword>
<evidence type="ECO:0000313" key="9">
    <source>
        <dbReference type="EMBL" id="GLI93690.1"/>
    </source>
</evidence>
<evidence type="ECO:0000256" key="7">
    <source>
        <dbReference type="ARBA" id="ARBA00023214"/>
    </source>
</evidence>
<keyword evidence="2" id="KW-0813">Transport</keyword>
<dbReference type="SUPFAM" id="SSF81340">
    <property type="entry name" value="Clc chloride channel"/>
    <property type="match status" value="1"/>
</dbReference>
<evidence type="ECO:0000256" key="5">
    <source>
        <dbReference type="ARBA" id="ARBA00023065"/>
    </source>
</evidence>
<dbReference type="RefSeq" id="WP_281803654.1">
    <property type="nucleotide sequence ID" value="NZ_BSEC01000001.1"/>
</dbReference>
<dbReference type="GO" id="GO:0005886">
    <property type="term" value="C:plasma membrane"/>
    <property type="evidence" value="ECO:0007669"/>
    <property type="project" value="TreeGrafter"/>
</dbReference>